<dbReference type="OrthoDB" id="5376498at2759"/>
<dbReference type="VEuPathDB" id="FungiDB:HMPREF1541_01012"/>
<dbReference type="AlphaFoldDB" id="W2SFL5"/>
<dbReference type="HOGENOM" id="CLU_108547_0_0_1"/>
<keyword evidence="3" id="KW-1185">Reference proteome</keyword>
<organism evidence="2 3">
    <name type="scientific">Cyphellophora europaea (strain CBS 101466)</name>
    <name type="common">Phialophora europaea</name>
    <dbReference type="NCBI Taxonomy" id="1220924"/>
    <lineage>
        <taxon>Eukaryota</taxon>
        <taxon>Fungi</taxon>
        <taxon>Dikarya</taxon>
        <taxon>Ascomycota</taxon>
        <taxon>Pezizomycotina</taxon>
        <taxon>Eurotiomycetes</taxon>
        <taxon>Chaetothyriomycetidae</taxon>
        <taxon>Chaetothyriales</taxon>
        <taxon>Cyphellophoraceae</taxon>
        <taxon>Cyphellophora</taxon>
    </lineage>
</organism>
<dbReference type="eggNOG" id="ENOG502T0DY">
    <property type="taxonomic scope" value="Eukaryota"/>
</dbReference>
<accession>W2SFL5</accession>
<gene>
    <name evidence="2" type="ORF">HMPREF1541_01012</name>
</gene>
<protein>
    <submittedName>
        <fullName evidence="2">Uncharacterized protein</fullName>
    </submittedName>
</protein>
<sequence>MATTSVPSIDNVSTLPQPSHITLLLRHHKSTTLLSVSPSQSFESIKTLLLSALKARNIASLRNSSDPANPTPLPSSPDDLDFGVLSDKKDHSKGWTLLTPDLTASSSAKKKSASSKAADADTPSGAGLVDGSWLAYRARKSSGDGDEAKVDENGEVDVDMAEDQGWDVVIPSFEEDELVEDDAAAEAGPS</sequence>
<dbReference type="InParanoid" id="W2SFL5"/>
<dbReference type="EMBL" id="KB822711">
    <property type="protein sequence ID" value="ETN46823.1"/>
    <property type="molecule type" value="Genomic_DNA"/>
</dbReference>
<name>W2SFL5_CYPE1</name>
<evidence type="ECO:0000313" key="2">
    <source>
        <dbReference type="EMBL" id="ETN46823.1"/>
    </source>
</evidence>
<evidence type="ECO:0000313" key="3">
    <source>
        <dbReference type="Proteomes" id="UP000030752"/>
    </source>
</evidence>
<feature type="region of interest" description="Disordered" evidence="1">
    <location>
        <begin position="62"/>
        <end position="129"/>
    </location>
</feature>
<dbReference type="RefSeq" id="XP_008711535.1">
    <property type="nucleotide sequence ID" value="XM_008713313.1"/>
</dbReference>
<dbReference type="Proteomes" id="UP000030752">
    <property type="component" value="Unassembled WGS sequence"/>
</dbReference>
<proteinExistence type="predicted"/>
<reference evidence="2 3" key="1">
    <citation type="submission" date="2013-03" db="EMBL/GenBank/DDBJ databases">
        <title>The Genome Sequence of Phialophora europaea CBS 101466.</title>
        <authorList>
            <consortium name="The Broad Institute Genomics Platform"/>
            <person name="Cuomo C."/>
            <person name="de Hoog S."/>
            <person name="Gorbushina A."/>
            <person name="Walker B."/>
            <person name="Young S.K."/>
            <person name="Zeng Q."/>
            <person name="Gargeya S."/>
            <person name="Fitzgerald M."/>
            <person name="Haas B."/>
            <person name="Abouelleil A."/>
            <person name="Allen A.W."/>
            <person name="Alvarado L."/>
            <person name="Arachchi H.M."/>
            <person name="Berlin A.M."/>
            <person name="Chapman S.B."/>
            <person name="Gainer-Dewar J."/>
            <person name="Goldberg J."/>
            <person name="Griggs A."/>
            <person name="Gujja S."/>
            <person name="Hansen M."/>
            <person name="Howarth C."/>
            <person name="Imamovic A."/>
            <person name="Ireland A."/>
            <person name="Larimer J."/>
            <person name="McCowan C."/>
            <person name="Murphy C."/>
            <person name="Pearson M."/>
            <person name="Poon T.W."/>
            <person name="Priest M."/>
            <person name="Roberts A."/>
            <person name="Saif S."/>
            <person name="Shea T."/>
            <person name="Sisk P."/>
            <person name="Sykes S."/>
            <person name="Wortman J."/>
            <person name="Nusbaum C."/>
            <person name="Birren B."/>
        </authorList>
    </citation>
    <scope>NUCLEOTIDE SEQUENCE [LARGE SCALE GENOMIC DNA]</scope>
    <source>
        <strain evidence="2 3">CBS 101466</strain>
    </source>
</reference>
<dbReference type="GeneID" id="19968351"/>
<evidence type="ECO:0000256" key="1">
    <source>
        <dbReference type="SAM" id="MobiDB-lite"/>
    </source>
</evidence>